<dbReference type="EMBL" id="CP028811">
    <property type="protein sequence ID" value="AWA30760.1"/>
    <property type="molecule type" value="Genomic_DNA"/>
</dbReference>
<evidence type="ECO:0000313" key="1">
    <source>
        <dbReference type="EMBL" id="AWA30760.1"/>
    </source>
</evidence>
<dbReference type="OrthoDB" id="1491885at2"/>
<dbReference type="Pfam" id="PF14127">
    <property type="entry name" value="DUF4294"/>
    <property type="match status" value="1"/>
</dbReference>
<evidence type="ECO:0000313" key="2">
    <source>
        <dbReference type="Proteomes" id="UP000244193"/>
    </source>
</evidence>
<protein>
    <submittedName>
        <fullName evidence="1">DUF4294 domain-containing protein</fullName>
    </submittedName>
</protein>
<keyword evidence="2" id="KW-1185">Reference proteome</keyword>
<dbReference type="KEGG" id="fmg:HYN48_12105"/>
<sequence length="220" mass="25265">MVAVFLITAAAAAQEEKPDKRDDYLNQPDTISGPTISLDEVVIDTRKSKLDAEARRQFAILQRRVYKVYPYAKNTATNLTALNAGMAKMKSKKDKKKYFKIVEDYLDNQFKPQLKKLSRKDGQILVKLIYRQTGSSTYDLIREYKSGWKAFWSNNTARLFDINLKTEYKPGDVGEDYLIETILERAFQSGRLQRQDAAFAIDLTTLKAYWSDKMSASTTE</sequence>
<dbReference type="InterPro" id="IPR025636">
    <property type="entry name" value="DUF4294"/>
</dbReference>
<reference evidence="1 2" key="1">
    <citation type="submission" date="2018-04" db="EMBL/GenBank/DDBJ databases">
        <title>Genome sequencing of Flavobacterium sp. HYN0048.</title>
        <authorList>
            <person name="Yi H."/>
            <person name="Baek C."/>
        </authorList>
    </citation>
    <scope>NUCLEOTIDE SEQUENCE [LARGE SCALE GENOMIC DNA]</scope>
    <source>
        <strain evidence="1 2">HYN0048</strain>
    </source>
</reference>
<name>A0A2S0RHK7_9FLAO</name>
<dbReference type="Proteomes" id="UP000244193">
    <property type="component" value="Chromosome"/>
</dbReference>
<proteinExistence type="predicted"/>
<accession>A0A2S0RHK7</accession>
<dbReference type="AlphaFoldDB" id="A0A2S0RHK7"/>
<organism evidence="1 2">
    <name type="scientific">Flavobacterium magnum</name>
    <dbReference type="NCBI Taxonomy" id="2162713"/>
    <lineage>
        <taxon>Bacteria</taxon>
        <taxon>Pseudomonadati</taxon>
        <taxon>Bacteroidota</taxon>
        <taxon>Flavobacteriia</taxon>
        <taxon>Flavobacteriales</taxon>
        <taxon>Flavobacteriaceae</taxon>
        <taxon>Flavobacterium</taxon>
    </lineage>
</organism>
<gene>
    <name evidence="1" type="ORF">HYN48_12105</name>
</gene>